<evidence type="ECO:0000313" key="1">
    <source>
        <dbReference type="EMBL" id="SVB14739.1"/>
    </source>
</evidence>
<feature type="non-terminal residue" evidence="1">
    <location>
        <position position="66"/>
    </location>
</feature>
<organism evidence="1">
    <name type="scientific">marine metagenome</name>
    <dbReference type="NCBI Taxonomy" id="408172"/>
    <lineage>
        <taxon>unclassified sequences</taxon>
        <taxon>metagenomes</taxon>
        <taxon>ecological metagenomes</taxon>
    </lineage>
</organism>
<protein>
    <submittedName>
        <fullName evidence="1">Uncharacterized protein</fullName>
    </submittedName>
</protein>
<proteinExistence type="predicted"/>
<sequence length="66" mass="8026">MFHLKEFSNKLNELGVETKLVFDADYYDGFPSRKIGHWFQTKKKFNRLVDEFKPDVIFIDRERHFG</sequence>
<reference evidence="1" key="1">
    <citation type="submission" date="2018-05" db="EMBL/GenBank/DDBJ databases">
        <authorList>
            <person name="Lanie J.A."/>
            <person name="Ng W.-L."/>
            <person name="Kazmierczak K.M."/>
            <person name="Andrzejewski T.M."/>
            <person name="Davidsen T.M."/>
            <person name="Wayne K.J."/>
            <person name="Tettelin H."/>
            <person name="Glass J.I."/>
            <person name="Rusch D."/>
            <person name="Podicherti R."/>
            <person name="Tsui H.-C.T."/>
            <person name="Winkler M.E."/>
        </authorList>
    </citation>
    <scope>NUCLEOTIDE SEQUENCE</scope>
</reference>
<name>A0A382BM76_9ZZZZ</name>
<dbReference type="EMBL" id="UINC01030398">
    <property type="protein sequence ID" value="SVB14739.1"/>
    <property type="molecule type" value="Genomic_DNA"/>
</dbReference>
<accession>A0A382BM76</accession>
<dbReference type="AlphaFoldDB" id="A0A382BM76"/>
<gene>
    <name evidence="1" type="ORF">METZ01_LOCUS167593</name>
</gene>